<evidence type="ECO:0000313" key="4">
    <source>
        <dbReference type="Proteomes" id="UP000186406"/>
    </source>
</evidence>
<proteinExistence type="predicted"/>
<feature type="transmembrane region" description="Helical" evidence="2">
    <location>
        <begin position="56"/>
        <end position="76"/>
    </location>
</feature>
<keyword evidence="2" id="KW-0472">Membrane</keyword>
<evidence type="ECO:0000256" key="1">
    <source>
        <dbReference type="SAM" id="MobiDB-lite"/>
    </source>
</evidence>
<dbReference type="AlphaFoldDB" id="A0A1M7ZJB2"/>
<feature type="compositionally biased region" description="Basic and acidic residues" evidence="1">
    <location>
        <begin position="167"/>
        <end position="179"/>
    </location>
</feature>
<dbReference type="GO" id="GO:0016020">
    <property type="term" value="C:membrane"/>
    <property type="evidence" value="ECO:0007669"/>
    <property type="project" value="InterPro"/>
</dbReference>
<protein>
    <submittedName>
        <fullName evidence="3">UPF0716 protein FxsA</fullName>
    </submittedName>
</protein>
<organism evidence="3 4">
    <name type="scientific">Pseudoxanthobacter soli DSM 19599</name>
    <dbReference type="NCBI Taxonomy" id="1123029"/>
    <lineage>
        <taxon>Bacteria</taxon>
        <taxon>Pseudomonadati</taxon>
        <taxon>Pseudomonadota</taxon>
        <taxon>Alphaproteobacteria</taxon>
        <taxon>Hyphomicrobiales</taxon>
        <taxon>Segnochrobactraceae</taxon>
        <taxon>Pseudoxanthobacter</taxon>
    </lineage>
</organism>
<dbReference type="PANTHER" id="PTHR35335:SF1">
    <property type="entry name" value="UPF0716 PROTEIN FXSA"/>
    <property type="match status" value="1"/>
</dbReference>
<dbReference type="Proteomes" id="UP000186406">
    <property type="component" value="Unassembled WGS sequence"/>
</dbReference>
<evidence type="ECO:0000256" key="2">
    <source>
        <dbReference type="SAM" id="Phobius"/>
    </source>
</evidence>
<name>A0A1M7ZJB2_9HYPH</name>
<reference evidence="3 4" key="1">
    <citation type="submission" date="2016-12" db="EMBL/GenBank/DDBJ databases">
        <authorList>
            <person name="Song W.-J."/>
            <person name="Kurnit D.M."/>
        </authorList>
    </citation>
    <scope>NUCLEOTIDE SEQUENCE [LARGE SCALE GENOMIC DNA]</scope>
    <source>
        <strain evidence="3 4">DSM 19599</strain>
    </source>
</reference>
<sequence length="196" mass="20755">MKKIRNDGRMAPFDTNRIPGQGRPRATFGLGGLIVAGLIGLPLVEIAVFILVGRAIGVTATIGLVLLSMIAGTTLMRRQGFGMLRRMQAELDSGRVPGEAMVHGAMIVLAGVLLIIPGFVSDVVGLALFLPPVRDFVWSAIRRRIEIVTVETRAPGGPGPVVDLDADAFRRRDGHDGGEPGKGASPWVIPPPDGRP</sequence>
<feature type="transmembrane region" description="Helical" evidence="2">
    <location>
        <begin position="105"/>
        <end position="130"/>
    </location>
</feature>
<keyword evidence="2" id="KW-0812">Transmembrane</keyword>
<dbReference type="InterPro" id="IPR007313">
    <property type="entry name" value="FxsA"/>
</dbReference>
<keyword evidence="2" id="KW-1133">Transmembrane helix</keyword>
<dbReference type="EMBL" id="FRXO01000003">
    <property type="protein sequence ID" value="SHO65005.1"/>
    <property type="molecule type" value="Genomic_DNA"/>
</dbReference>
<dbReference type="Pfam" id="PF04186">
    <property type="entry name" value="FxsA"/>
    <property type="match status" value="1"/>
</dbReference>
<feature type="region of interest" description="Disordered" evidence="1">
    <location>
        <begin position="158"/>
        <end position="196"/>
    </location>
</feature>
<gene>
    <name evidence="3" type="ORF">SAMN02745172_01938</name>
</gene>
<accession>A0A1M7ZJB2</accession>
<feature type="transmembrane region" description="Helical" evidence="2">
    <location>
        <begin position="26"/>
        <end position="50"/>
    </location>
</feature>
<evidence type="ECO:0000313" key="3">
    <source>
        <dbReference type="EMBL" id="SHO65005.1"/>
    </source>
</evidence>
<dbReference type="STRING" id="1123029.SAMN02745172_01938"/>
<dbReference type="PANTHER" id="PTHR35335">
    <property type="entry name" value="UPF0716 PROTEIN FXSA"/>
    <property type="match status" value="1"/>
</dbReference>
<dbReference type="NCBIfam" id="NF008528">
    <property type="entry name" value="PRK11463.1-2"/>
    <property type="match status" value="1"/>
</dbReference>
<keyword evidence="4" id="KW-1185">Reference proteome</keyword>